<gene>
    <name evidence="2" type="ORF">ACFO0K_11870</name>
</gene>
<comment type="caution">
    <text evidence="2">The sequence shown here is derived from an EMBL/GenBank/DDBJ whole genome shotgun (WGS) entry which is preliminary data.</text>
</comment>
<dbReference type="Proteomes" id="UP001595965">
    <property type="component" value="Unassembled WGS sequence"/>
</dbReference>
<dbReference type="InterPro" id="IPR046913">
    <property type="entry name" value="ABC-3C_CTD7"/>
</dbReference>
<protein>
    <submittedName>
        <fullName evidence="2">ABC-three component system protein</fullName>
    </submittedName>
</protein>
<evidence type="ECO:0000313" key="2">
    <source>
        <dbReference type="EMBL" id="MFC4430370.1"/>
    </source>
</evidence>
<dbReference type="EMBL" id="JBHSEN010000002">
    <property type="protein sequence ID" value="MFC4430370.1"/>
    <property type="molecule type" value="Genomic_DNA"/>
</dbReference>
<proteinExistence type="predicted"/>
<dbReference type="Pfam" id="PF20283">
    <property type="entry name" value="CTD7"/>
    <property type="match status" value="1"/>
</dbReference>
<accession>A0ABV8Y1D4</accession>
<dbReference type="RefSeq" id="WP_344226598.1">
    <property type="nucleotide sequence ID" value="NZ_BAAALH010000001.1"/>
</dbReference>
<organism evidence="2 3">
    <name type="scientific">Citricoccus alkalitolerans</name>
    <dbReference type="NCBI Taxonomy" id="246603"/>
    <lineage>
        <taxon>Bacteria</taxon>
        <taxon>Bacillati</taxon>
        <taxon>Actinomycetota</taxon>
        <taxon>Actinomycetes</taxon>
        <taxon>Micrococcales</taxon>
        <taxon>Micrococcaceae</taxon>
        <taxon>Citricoccus</taxon>
    </lineage>
</organism>
<reference evidence="3" key="1">
    <citation type="journal article" date="2019" name="Int. J. Syst. Evol. Microbiol.">
        <title>The Global Catalogue of Microorganisms (GCM) 10K type strain sequencing project: providing services to taxonomists for standard genome sequencing and annotation.</title>
        <authorList>
            <consortium name="The Broad Institute Genomics Platform"/>
            <consortium name="The Broad Institute Genome Sequencing Center for Infectious Disease"/>
            <person name="Wu L."/>
            <person name="Ma J."/>
        </authorList>
    </citation>
    <scope>NUCLEOTIDE SEQUENCE [LARGE SCALE GENOMIC DNA]</scope>
    <source>
        <strain evidence="3">CGMCC 1.12125</strain>
    </source>
</reference>
<sequence>MPVGVIAPVFDVSTVGHQIQRVVEAGSGVGVLAVMGIHELSDLVEFTQDAVLLALREGERDRFGVVGLKASFLLELNCLFPRLVAARGFTGAADIDSVFHYRVPRTIARPAGSGRTRKLPHLIAGLITYADGPMSADMREVLEEWRRLIEDRADVLSDAAEVWMRPLGAPLNDPHEAQAWPRYTRTVAGRRDRYGIADETPWAWHPGRLHRISTPLASAVPLIEHVTSLASEARARSIEPGVRSWDERFSATLKGQARPKALIRLHYATRPAEFGISCPSGVRVGSRTRGVVNCSPLREPMGNVRTLGTLGSDHCWIVPEEVSAVTQESSHSAAGQALGYVHQCMWALVELGKRATSEPATQLRLEALDDIEFDSAGSPNELLQTKHHTQGDSPLTAATVDLWRTLNVWMDLPSSDKLVLRLVTTRKLNQESGLIRLRDGERRDTSAALDELLDAARESTSKTTEKWRQKFIDLDEYKRVELVDRIIIDDGSLPAVQIDSDLVRTFRYAFPTGRDEIFLHLLKGWWSGISVRLLSRSLESVTGQDLIVQVTEIADQLKSDTLPIDPAVMQEHDESISDLYKDRPFVQQLLWIALENNRLWKAIRDYHRSFTQRSFWLRHQLLAETELDRFAFRLQDEWEQTFDSRVASMRREGRTDHDVVGQEILEEVARESRARLRDRFDEPWFNRGMFHALADGELGYRIGWHPEFESRLEEMLGHVSTT</sequence>
<keyword evidence="3" id="KW-1185">Reference proteome</keyword>
<evidence type="ECO:0000313" key="3">
    <source>
        <dbReference type="Proteomes" id="UP001595965"/>
    </source>
</evidence>
<evidence type="ECO:0000259" key="1">
    <source>
        <dbReference type="Pfam" id="PF20283"/>
    </source>
</evidence>
<name>A0ABV8Y1D4_9MICC</name>
<feature type="domain" description="ABC-three component systems C-terminal" evidence="1">
    <location>
        <begin position="585"/>
        <end position="711"/>
    </location>
</feature>